<evidence type="ECO:0000313" key="2">
    <source>
        <dbReference type="EMBL" id="KWA84191.1"/>
    </source>
</evidence>
<proteinExistence type="predicted"/>
<accession>A0A106QCY3</accession>
<gene>
    <name evidence="2" type="ORF">WL29_22790</name>
</gene>
<evidence type="ECO:0000256" key="1">
    <source>
        <dbReference type="SAM" id="MobiDB-lite"/>
    </source>
</evidence>
<feature type="compositionally biased region" description="Basic and acidic residues" evidence="1">
    <location>
        <begin position="1"/>
        <end position="10"/>
    </location>
</feature>
<sequence length="147" mass="17026">MPIDFKKLSDPEWQAQARKEREEEAAKAQAHEKMLRRELDICLEAYETLTENERSLVRNCQSRLNSYLLLTQKQEKWLLDIARLVRAELAPKVKALVDRHAKGDTQGEHPGYPRSNWPLAKDVGVDQADYWLWVLRLVGIFGDEAAV</sequence>
<reference evidence="2 3" key="1">
    <citation type="submission" date="2015-11" db="EMBL/GenBank/DDBJ databases">
        <title>Expanding the genomic diversity of Burkholderia species for the development of highly accurate diagnostics.</title>
        <authorList>
            <person name="Sahl J."/>
            <person name="Keim P."/>
            <person name="Wagner D."/>
        </authorList>
    </citation>
    <scope>NUCLEOTIDE SEQUENCE [LARGE SCALE GENOMIC DNA]</scope>
    <source>
        <strain evidence="2 3">MSMB2087WGS</strain>
    </source>
</reference>
<name>A0A106QCY3_9BURK</name>
<dbReference type="EMBL" id="LPHD01000049">
    <property type="protein sequence ID" value="KWA84191.1"/>
    <property type="molecule type" value="Genomic_DNA"/>
</dbReference>
<dbReference type="RefSeq" id="WP_060192589.1">
    <property type="nucleotide sequence ID" value="NZ_LPHD01000049.1"/>
</dbReference>
<evidence type="ECO:0000313" key="3">
    <source>
        <dbReference type="Proteomes" id="UP000060630"/>
    </source>
</evidence>
<dbReference type="AlphaFoldDB" id="A0A106QCY3"/>
<feature type="compositionally biased region" description="Basic and acidic residues" evidence="1">
    <location>
        <begin position="17"/>
        <end position="29"/>
    </location>
</feature>
<organism evidence="2 3">
    <name type="scientific">Burkholderia ubonensis</name>
    <dbReference type="NCBI Taxonomy" id="101571"/>
    <lineage>
        <taxon>Bacteria</taxon>
        <taxon>Pseudomonadati</taxon>
        <taxon>Pseudomonadota</taxon>
        <taxon>Betaproteobacteria</taxon>
        <taxon>Burkholderiales</taxon>
        <taxon>Burkholderiaceae</taxon>
        <taxon>Burkholderia</taxon>
        <taxon>Burkholderia cepacia complex</taxon>
    </lineage>
</organism>
<dbReference type="Proteomes" id="UP000060630">
    <property type="component" value="Unassembled WGS sequence"/>
</dbReference>
<feature type="region of interest" description="Disordered" evidence="1">
    <location>
        <begin position="1"/>
        <end position="29"/>
    </location>
</feature>
<protein>
    <submittedName>
        <fullName evidence="2">Uncharacterized protein</fullName>
    </submittedName>
</protein>
<comment type="caution">
    <text evidence="2">The sequence shown here is derived from an EMBL/GenBank/DDBJ whole genome shotgun (WGS) entry which is preliminary data.</text>
</comment>